<evidence type="ECO:0000313" key="3">
    <source>
        <dbReference type="Proteomes" id="UP000636800"/>
    </source>
</evidence>
<feature type="region of interest" description="Disordered" evidence="1">
    <location>
        <begin position="32"/>
        <end position="72"/>
    </location>
</feature>
<accession>A0A835PT10</accession>
<keyword evidence="3" id="KW-1185">Reference proteome</keyword>
<evidence type="ECO:0000313" key="2">
    <source>
        <dbReference type="EMBL" id="KAG0455607.1"/>
    </source>
</evidence>
<comment type="caution">
    <text evidence="2">The sequence shown here is derived from an EMBL/GenBank/DDBJ whole genome shotgun (WGS) entry which is preliminary data.</text>
</comment>
<dbReference type="AlphaFoldDB" id="A0A835PT10"/>
<dbReference type="Proteomes" id="UP000636800">
    <property type="component" value="Chromosome 13"/>
</dbReference>
<sequence length="122" mass="13771">MLRIEKLATLSSGWRRWERLLNAAPPLTNVEAREEGLRKKRKKDNLHIDDTASSTLLPSPRRPTTEATAARDFNGRRHGTLMWLSATHFEESNITAVLGLSAHFFSSNPAPACRHEAEKKLL</sequence>
<name>A0A835PT10_VANPL</name>
<proteinExistence type="predicted"/>
<reference evidence="2 3" key="1">
    <citation type="journal article" date="2020" name="Nat. Food">
        <title>A phased Vanilla planifolia genome enables genetic improvement of flavour and production.</title>
        <authorList>
            <person name="Hasing T."/>
            <person name="Tang H."/>
            <person name="Brym M."/>
            <person name="Khazi F."/>
            <person name="Huang T."/>
            <person name="Chambers A.H."/>
        </authorList>
    </citation>
    <scope>NUCLEOTIDE SEQUENCE [LARGE SCALE GENOMIC DNA]</scope>
    <source>
        <tissue evidence="2">Leaf</tissue>
    </source>
</reference>
<evidence type="ECO:0000256" key="1">
    <source>
        <dbReference type="SAM" id="MobiDB-lite"/>
    </source>
</evidence>
<protein>
    <submittedName>
        <fullName evidence="2">Uncharacterized protein</fullName>
    </submittedName>
</protein>
<dbReference type="EMBL" id="JADCNL010000013">
    <property type="protein sequence ID" value="KAG0455607.1"/>
    <property type="molecule type" value="Genomic_DNA"/>
</dbReference>
<organism evidence="2 3">
    <name type="scientific">Vanilla planifolia</name>
    <name type="common">Vanilla</name>
    <dbReference type="NCBI Taxonomy" id="51239"/>
    <lineage>
        <taxon>Eukaryota</taxon>
        <taxon>Viridiplantae</taxon>
        <taxon>Streptophyta</taxon>
        <taxon>Embryophyta</taxon>
        <taxon>Tracheophyta</taxon>
        <taxon>Spermatophyta</taxon>
        <taxon>Magnoliopsida</taxon>
        <taxon>Liliopsida</taxon>
        <taxon>Asparagales</taxon>
        <taxon>Orchidaceae</taxon>
        <taxon>Vanilloideae</taxon>
        <taxon>Vanilleae</taxon>
        <taxon>Vanilla</taxon>
    </lineage>
</organism>
<gene>
    <name evidence="2" type="ORF">HPP92_024899</name>
</gene>